<sequence length="178" mass="19888">MTSSISDIVVVDTNVAIVANGRNGMSSDCVKRCAEHINLVSKTKTLAVDEAWEIVKEYMRHLKQEGQPGVGDAFLKWVLTNHANPKRCVKVVIRRCEARGDPVDYREFPDHEGLAGFDPSDKKFVAVSNARRDKPDILQGSDSKWLEWCKSLRECGVRVLFVCEDELREVAAGKAKGQ</sequence>
<gene>
    <name evidence="1" type="ORF">FKY71_10445</name>
</gene>
<evidence type="ECO:0000313" key="2">
    <source>
        <dbReference type="Proteomes" id="UP000315400"/>
    </source>
</evidence>
<accession>A0A540VQP6</accession>
<evidence type="ECO:0008006" key="3">
    <source>
        <dbReference type="Google" id="ProtNLM"/>
    </source>
</evidence>
<organism evidence="1 2">
    <name type="scientific">Spiribacter salinus</name>
    <dbReference type="NCBI Taxonomy" id="1335746"/>
    <lineage>
        <taxon>Bacteria</taxon>
        <taxon>Pseudomonadati</taxon>
        <taxon>Pseudomonadota</taxon>
        <taxon>Gammaproteobacteria</taxon>
        <taxon>Chromatiales</taxon>
        <taxon>Ectothiorhodospiraceae</taxon>
        <taxon>Spiribacter</taxon>
    </lineage>
</organism>
<dbReference type="EMBL" id="VIFK01000095">
    <property type="protein sequence ID" value="TQE99084.1"/>
    <property type="molecule type" value="Genomic_DNA"/>
</dbReference>
<proteinExistence type="predicted"/>
<name>A0A540VQP6_9GAMM</name>
<dbReference type="AlphaFoldDB" id="A0A540VQP6"/>
<protein>
    <recommendedName>
        <fullName evidence="3">PIN domain-containing protein</fullName>
    </recommendedName>
</protein>
<evidence type="ECO:0000313" key="1">
    <source>
        <dbReference type="EMBL" id="TQE99084.1"/>
    </source>
</evidence>
<reference evidence="1 2" key="1">
    <citation type="submission" date="2019-06" db="EMBL/GenBank/DDBJ databases">
        <title>Metagenome assembled Genome of Spiribacter salinus SL48-SHIP from the microbial mat of Salt Lake 48 (Novosibirsk region, Russia).</title>
        <authorList>
            <person name="Shipova A."/>
            <person name="Rozanov A.S."/>
            <person name="Bryanskaya A.V."/>
            <person name="Peltek S.E."/>
        </authorList>
    </citation>
    <scope>NUCLEOTIDE SEQUENCE [LARGE SCALE GENOMIC DNA]</scope>
    <source>
        <strain evidence="1">SL48-SHIP-2</strain>
    </source>
</reference>
<comment type="caution">
    <text evidence="1">The sequence shown here is derived from an EMBL/GenBank/DDBJ whole genome shotgun (WGS) entry which is preliminary data.</text>
</comment>
<dbReference type="Proteomes" id="UP000315400">
    <property type="component" value="Unassembled WGS sequence"/>
</dbReference>